<sequence length="83" mass="9113">MPELNPQPLPPGDRVRVFVNHDIAFDLQKMNKITANVLGKLGCGGCHSGRILEFVTLRDFVVNPRTLDVQEFAGSPLARSAPE</sequence>
<name>A0A923SA08_9BURK</name>
<comment type="caution">
    <text evidence="1">The sequence shown here is derived from an EMBL/GenBank/DDBJ whole genome shotgun (WGS) entry which is preliminary data.</text>
</comment>
<dbReference type="EMBL" id="JACORT010000001">
    <property type="protein sequence ID" value="MBC5782290.1"/>
    <property type="molecule type" value="Genomic_DNA"/>
</dbReference>
<proteinExistence type="predicted"/>
<gene>
    <name evidence="1" type="ORF">H8N03_04995</name>
</gene>
<reference evidence="1" key="1">
    <citation type="submission" date="2020-08" db="EMBL/GenBank/DDBJ databases">
        <title>Ramlibacter sp. USB13 16S ribosomal RNA gene genome sequencing and assembly.</title>
        <authorList>
            <person name="Kang M."/>
        </authorList>
    </citation>
    <scope>NUCLEOTIDE SEQUENCE</scope>
    <source>
        <strain evidence="1">USB13</strain>
    </source>
</reference>
<evidence type="ECO:0000313" key="1">
    <source>
        <dbReference type="EMBL" id="MBC5782290.1"/>
    </source>
</evidence>
<evidence type="ECO:0000313" key="2">
    <source>
        <dbReference type="Proteomes" id="UP000608513"/>
    </source>
</evidence>
<dbReference type="AlphaFoldDB" id="A0A923SA08"/>
<dbReference type="Proteomes" id="UP000608513">
    <property type="component" value="Unassembled WGS sequence"/>
</dbReference>
<dbReference type="RefSeq" id="WP_187074993.1">
    <property type="nucleotide sequence ID" value="NZ_JACORT010000001.1"/>
</dbReference>
<organism evidence="1 2">
    <name type="scientific">Ramlibacter cellulosilyticus</name>
    <dbReference type="NCBI Taxonomy" id="2764187"/>
    <lineage>
        <taxon>Bacteria</taxon>
        <taxon>Pseudomonadati</taxon>
        <taxon>Pseudomonadota</taxon>
        <taxon>Betaproteobacteria</taxon>
        <taxon>Burkholderiales</taxon>
        <taxon>Comamonadaceae</taxon>
        <taxon>Ramlibacter</taxon>
    </lineage>
</organism>
<accession>A0A923SA08</accession>
<keyword evidence="2" id="KW-1185">Reference proteome</keyword>
<protein>
    <submittedName>
        <fullName evidence="1">Uncharacterized protein</fullName>
    </submittedName>
</protein>